<feature type="transmembrane region" description="Helical" evidence="1">
    <location>
        <begin position="254"/>
        <end position="276"/>
    </location>
</feature>
<feature type="transmembrane region" description="Helical" evidence="1">
    <location>
        <begin position="297"/>
        <end position="316"/>
    </location>
</feature>
<evidence type="ECO:0000313" key="3">
    <source>
        <dbReference type="Proteomes" id="UP000654573"/>
    </source>
</evidence>
<feature type="transmembrane region" description="Helical" evidence="1">
    <location>
        <begin position="360"/>
        <end position="384"/>
    </location>
</feature>
<evidence type="ECO:0008006" key="4">
    <source>
        <dbReference type="Google" id="ProtNLM"/>
    </source>
</evidence>
<organism evidence="2 3">
    <name type="scientific">Blautia celeris</name>
    <dbReference type="NCBI Taxonomy" id="2763026"/>
    <lineage>
        <taxon>Bacteria</taxon>
        <taxon>Bacillati</taxon>
        <taxon>Bacillota</taxon>
        <taxon>Clostridia</taxon>
        <taxon>Lachnospirales</taxon>
        <taxon>Lachnospiraceae</taxon>
        <taxon>Blautia</taxon>
    </lineage>
</organism>
<gene>
    <name evidence="2" type="ORF">H8S76_22275</name>
</gene>
<keyword evidence="1" id="KW-1133">Transmembrane helix</keyword>
<comment type="caution">
    <text evidence="2">The sequence shown here is derived from an EMBL/GenBank/DDBJ whole genome shotgun (WGS) entry which is preliminary data.</text>
</comment>
<feature type="transmembrane region" description="Helical" evidence="1">
    <location>
        <begin position="67"/>
        <end position="86"/>
    </location>
</feature>
<dbReference type="Proteomes" id="UP000654573">
    <property type="component" value="Unassembled WGS sequence"/>
</dbReference>
<accession>A0ABR7FIB9</accession>
<feature type="transmembrane region" description="Helical" evidence="1">
    <location>
        <begin position="44"/>
        <end position="60"/>
    </location>
</feature>
<dbReference type="RefSeq" id="WP_054352476.1">
    <property type="nucleotide sequence ID" value="NZ_JACOOU010000013.1"/>
</dbReference>
<keyword evidence="1" id="KW-0472">Membrane</keyword>
<feature type="transmembrane region" description="Helical" evidence="1">
    <location>
        <begin position="92"/>
        <end position="109"/>
    </location>
</feature>
<feature type="transmembrane region" description="Helical" evidence="1">
    <location>
        <begin position="328"/>
        <end position="348"/>
    </location>
</feature>
<keyword evidence="1" id="KW-0812">Transmembrane</keyword>
<feature type="transmembrane region" description="Helical" evidence="1">
    <location>
        <begin position="129"/>
        <end position="146"/>
    </location>
</feature>
<reference evidence="2 3" key="1">
    <citation type="submission" date="2020-08" db="EMBL/GenBank/DDBJ databases">
        <title>Genome public.</title>
        <authorList>
            <person name="Liu C."/>
            <person name="Sun Q."/>
        </authorList>
    </citation>
    <scope>NUCLEOTIDE SEQUENCE [LARGE SCALE GENOMIC DNA]</scope>
    <source>
        <strain evidence="2 3">NSJ-34</strain>
    </source>
</reference>
<protein>
    <recommendedName>
        <fullName evidence="4">O-antigen ligase domain-containing protein</fullName>
    </recommendedName>
</protein>
<feature type="transmembrane region" description="Helical" evidence="1">
    <location>
        <begin position="12"/>
        <end position="38"/>
    </location>
</feature>
<evidence type="ECO:0000256" key="1">
    <source>
        <dbReference type="SAM" id="Phobius"/>
    </source>
</evidence>
<feature type="transmembrane region" description="Helical" evidence="1">
    <location>
        <begin position="220"/>
        <end position="242"/>
    </location>
</feature>
<evidence type="ECO:0000313" key="2">
    <source>
        <dbReference type="EMBL" id="MBC5674966.1"/>
    </source>
</evidence>
<keyword evidence="3" id="KW-1185">Reference proteome</keyword>
<feature type="transmembrane region" description="Helical" evidence="1">
    <location>
        <begin position="191"/>
        <end position="208"/>
    </location>
</feature>
<sequence>MGKKSSNYIFEKIGIFGYVAVLLFNGIIKHIGLSISILERIRPFLPEVFMVLILVGWIVSKKYIKKIDFFFMFWVVSVMLFSTSNIPSANSVLSAIRDLVEPFVLLFVISSRRITTVQKKDIDLMLERLFAVFILIGITYAVVQRINGSVWTSIYFAGHQVWGVDTISGIRVTSGSFGFKVLGTTASAETFGFYNMLAMIVVIFSNNFKKFTKIVFVSTAFINIFFSGMKTAFIVAILIVYICFMSRFGKQIKLFAKLGSAILLLALFYYMTFVLSDWEDSSVLQRLILWKSLGDSGYGMNILIPTNLFFFSAKAGNTGIISFWDNSYLYLIFSSGIVGLILSINMIYQKVKMIAYKNRSWLNVDGIIALSLALCSISTCLFLGRNYVAVALVIIGYHYAEQNLIMTEQ</sequence>
<dbReference type="EMBL" id="JACOOU010000013">
    <property type="protein sequence ID" value="MBC5674966.1"/>
    <property type="molecule type" value="Genomic_DNA"/>
</dbReference>
<proteinExistence type="predicted"/>
<name>A0ABR7FIB9_9FIRM</name>